<sequence length="379" mass="43476">MNLRRLLTLALSLSRYLGEVAMLHFYQYRYRAWRTALAVLMKQLQQFSLMFVTLFFIFIPQLIIGVFYGLGKLVSFDSHDLAIKVAFGFVLLQSLLLQAVKPAIMDTAHRAFHPTLLRSRLHQYAADWLLLLACHSLFIAALILAMSIGIDKLWQAPQLPGFMLVQWLFALALLYRPQTLLSAILVAFVAIWLVATIEIYLAVILLWLALDWIRPRLRVTLPQPRLNLASFWYYVIQASPWMLLWRSGASLLTMWAGLIIGKERPDLLHYYTLVILLVNQLWWSSLYLDTNKQVAGRRAYWRGLDVYSQLVLSQSLLIYGVSLVSWLGGVLLLNGEPFSLAVILGSPLLMWVVQRHPQRLAVAWGSFSVTVMMIKVLFL</sequence>
<dbReference type="Proteomes" id="UP000665025">
    <property type="component" value="Chromosome 1"/>
</dbReference>
<protein>
    <recommendedName>
        <fullName evidence="4">ABC transporter permease</fullName>
    </recommendedName>
</protein>
<keyword evidence="1" id="KW-0472">Membrane</keyword>
<dbReference type="InterPro" id="IPR045614">
    <property type="entry name" value="DUF6136"/>
</dbReference>
<accession>A0ABX7V3W4</accession>
<evidence type="ECO:0000313" key="2">
    <source>
        <dbReference type="EMBL" id="QTL35544.1"/>
    </source>
</evidence>
<organism evidence="2 3">
    <name type="scientific">Pseudoalteromonas viridis</name>
    <dbReference type="NCBI Taxonomy" id="339617"/>
    <lineage>
        <taxon>Bacteria</taxon>
        <taxon>Pseudomonadati</taxon>
        <taxon>Pseudomonadota</taxon>
        <taxon>Gammaproteobacteria</taxon>
        <taxon>Alteromonadales</taxon>
        <taxon>Pseudoalteromonadaceae</taxon>
        <taxon>Pseudoalteromonas</taxon>
    </lineage>
</organism>
<feature type="transmembrane region" description="Helical" evidence="1">
    <location>
        <begin position="267"/>
        <end position="286"/>
    </location>
</feature>
<feature type="transmembrane region" description="Helical" evidence="1">
    <location>
        <begin position="47"/>
        <end position="69"/>
    </location>
</feature>
<name>A0ABX7V3W4_9GAMM</name>
<proteinExistence type="predicted"/>
<gene>
    <name evidence="2" type="ORF">J5X90_00235</name>
</gene>
<dbReference type="Pfam" id="PF19632">
    <property type="entry name" value="DUF6136"/>
    <property type="match status" value="1"/>
</dbReference>
<keyword evidence="1" id="KW-1133">Transmembrane helix</keyword>
<evidence type="ECO:0000313" key="3">
    <source>
        <dbReference type="Proteomes" id="UP000665025"/>
    </source>
</evidence>
<reference evidence="2 3" key="1">
    <citation type="submission" date="2021-03" db="EMBL/GenBank/DDBJ databases">
        <title>Complete Genome of Pseudoalteromonas viridis Strain BBR56, a new biocontrol bacterial candidate.</title>
        <authorList>
            <person name="Handayani D.P."/>
            <person name="Isnansetyo A."/>
            <person name="Istiqomah I."/>
            <person name="Jumina J."/>
        </authorList>
    </citation>
    <scope>NUCLEOTIDE SEQUENCE [LARGE SCALE GENOMIC DNA]</scope>
    <source>
        <strain evidence="2 3">BBR56</strain>
    </source>
</reference>
<feature type="transmembrane region" description="Helical" evidence="1">
    <location>
        <begin position="306"/>
        <end position="331"/>
    </location>
</feature>
<dbReference type="EMBL" id="CP072425">
    <property type="protein sequence ID" value="QTL35544.1"/>
    <property type="molecule type" value="Genomic_DNA"/>
</dbReference>
<feature type="transmembrane region" description="Helical" evidence="1">
    <location>
        <begin position="128"/>
        <end position="150"/>
    </location>
</feature>
<keyword evidence="3" id="KW-1185">Reference proteome</keyword>
<dbReference type="RefSeq" id="WP_209052399.1">
    <property type="nucleotide sequence ID" value="NZ_CP072425.1"/>
</dbReference>
<feature type="transmembrane region" description="Helical" evidence="1">
    <location>
        <begin position="81"/>
        <end position="100"/>
    </location>
</feature>
<feature type="transmembrane region" description="Helical" evidence="1">
    <location>
        <begin position="230"/>
        <end position="255"/>
    </location>
</feature>
<feature type="transmembrane region" description="Helical" evidence="1">
    <location>
        <begin position="360"/>
        <end position="378"/>
    </location>
</feature>
<feature type="transmembrane region" description="Helical" evidence="1">
    <location>
        <begin position="338"/>
        <end position="354"/>
    </location>
</feature>
<feature type="transmembrane region" description="Helical" evidence="1">
    <location>
        <begin position="182"/>
        <end position="210"/>
    </location>
</feature>
<keyword evidence="1" id="KW-0812">Transmembrane</keyword>
<evidence type="ECO:0008006" key="4">
    <source>
        <dbReference type="Google" id="ProtNLM"/>
    </source>
</evidence>
<evidence type="ECO:0000256" key="1">
    <source>
        <dbReference type="SAM" id="Phobius"/>
    </source>
</evidence>